<dbReference type="EMBL" id="FQUO01000008">
    <property type="protein sequence ID" value="SHF47550.1"/>
    <property type="molecule type" value="Genomic_DNA"/>
</dbReference>
<proteinExistence type="predicted"/>
<dbReference type="AlphaFoldDB" id="A0A1M5BYT6"/>
<protein>
    <submittedName>
        <fullName evidence="2">Uncharacterized protein</fullName>
    </submittedName>
</protein>
<keyword evidence="1" id="KW-1133">Transmembrane helix</keyword>
<accession>A0A1M5BYT6</accession>
<reference evidence="2 3" key="1">
    <citation type="submission" date="2016-11" db="EMBL/GenBank/DDBJ databases">
        <authorList>
            <person name="Jaros S."/>
            <person name="Januszkiewicz K."/>
            <person name="Wedrychowicz H."/>
        </authorList>
    </citation>
    <scope>NUCLEOTIDE SEQUENCE [LARGE SCALE GENOMIC DNA]</scope>
    <source>
        <strain evidence="2 3">DSM 26897</strain>
    </source>
</reference>
<evidence type="ECO:0000256" key="1">
    <source>
        <dbReference type="SAM" id="Phobius"/>
    </source>
</evidence>
<feature type="transmembrane region" description="Helical" evidence="1">
    <location>
        <begin position="29"/>
        <end position="48"/>
    </location>
</feature>
<evidence type="ECO:0000313" key="2">
    <source>
        <dbReference type="EMBL" id="SHF47550.1"/>
    </source>
</evidence>
<keyword evidence="1" id="KW-0812">Transmembrane</keyword>
<keyword evidence="1" id="KW-0472">Membrane</keyword>
<keyword evidence="3" id="KW-1185">Reference proteome</keyword>
<name>A0A1M5BYT6_9BACT</name>
<gene>
    <name evidence="2" type="ORF">SAMN05444008_108151</name>
</gene>
<evidence type="ECO:0000313" key="3">
    <source>
        <dbReference type="Proteomes" id="UP000184368"/>
    </source>
</evidence>
<sequence length="53" mass="6159">MAIHSHQMRNVAVKSSNHPARVLEDARHLWWALGFGCTLILRSLLAILRFRQH</sequence>
<dbReference type="Proteomes" id="UP000184368">
    <property type="component" value="Unassembled WGS sequence"/>
</dbReference>
<organism evidence="2 3">
    <name type="scientific">Cnuella takakiae</name>
    <dbReference type="NCBI Taxonomy" id="1302690"/>
    <lineage>
        <taxon>Bacteria</taxon>
        <taxon>Pseudomonadati</taxon>
        <taxon>Bacteroidota</taxon>
        <taxon>Chitinophagia</taxon>
        <taxon>Chitinophagales</taxon>
        <taxon>Chitinophagaceae</taxon>
        <taxon>Cnuella</taxon>
    </lineage>
</organism>